<comment type="caution">
    <text evidence="1">The sequence shown here is derived from an EMBL/GenBank/DDBJ whole genome shotgun (WGS) entry which is preliminary data.</text>
</comment>
<proteinExistence type="predicted"/>
<keyword evidence="2" id="KW-1185">Reference proteome</keyword>
<name>A0A8J1UP24_OWEFU</name>
<gene>
    <name evidence="1" type="ORF">OFUS_LOCUS17916</name>
</gene>
<dbReference type="AlphaFoldDB" id="A0A8J1UP24"/>
<dbReference type="EMBL" id="CAIIXF020000008">
    <property type="protein sequence ID" value="CAH1793013.1"/>
    <property type="molecule type" value="Genomic_DNA"/>
</dbReference>
<organism evidence="1 2">
    <name type="scientific">Owenia fusiformis</name>
    <name type="common">Polychaete worm</name>
    <dbReference type="NCBI Taxonomy" id="6347"/>
    <lineage>
        <taxon>Eukaryota</taxon>
        <taxon>Metazoa</taxon>
        <taxon>Spiralia</taxon>
        <taxon>Lophotrochozoa</taxon>
        <taxon>Annelida</taxon>
        <taxon>Polychaeta</taxon>
        <taxon>Sedentaria</taxon>
        <taxon>Canalipalpata</taxon>
        <taxon>Sabellida</taxon>
        <taxon>Oweniida</taxon>
        <taxon>Oweniidae</taxon>
        <taxon>Owenia</taxon>
    </lineage>
</organism>
<protein>
    <submittedName>
        <fullName evidence="1">Uncharacterized protein</fullName>
    </submittedName>
</protein>
<evidence type="ECO:0000313" key="2">
    <source>
        <dbReference type="Proteomes" id="UP000749559"/>
    </source>
</evidence>
<sequence>KNRQHICIYFKIQAAHLYLFQESGSKFVSISEPGSTFVSISEPGNTFVSISRTRQPMCFKNQAAHLYLFRESGSPFVSISRTRTSQDKAMQKCLRDTSIDTESFSRGMAVFVAMQLPSFNFVSKLIWLSVLNVLFLNQILISKCLDIKENSFSL</sequence>
<accession>A0A8J1UP24</accession>
<dbReference type="Proteomes" id="UP000749559">
    <property type="component" value="Unassembled WGS sequence"/>
</dbReference>
<reference evidence="1" key="1">
    <citation type="submission" date="2022-03" db="EMBL/GenBank/DDBJ databases">
        <authorList>
            <person name="Martin C."/>
        </authorList>
    </citation>
    <scope>NUCLEOTIDE SEQUENCE</scope>
</reference>
<feature type="non-terminal residue" evidence="1">
    <location>
        <position position="1"/>
    </location>
</feature>
<evidence type="ECO:0000313" key="1">
    <source>
        <dbReference type="EMBL" id="CAH1793013.1"/>
    </source>
</evidence>